<sequence>MTFRRGGLEPAAAVAAAVVYGLGASTSIAGWSPPPWAWVAVKMVPALALAAYTARRLGESGRPVAVGLAWHGLGDGLLELGPALFLAGLGAFLVGHLFYAEAFARRLGRLRETPAWRKLAAVGTIGASVGVLVAIRPALSGPPAVAVPIYAVTLAATTVLALLGRWRRPWVVLGTLLFLASDACLGLRLFGPSTLHGAGLAVWPTYAAAQFLIATGYVAEVRDERWIGRRGDRGWNPPRSRRQCSWTRVRRRGPDRTSS</sequence>
<dbReference type="EMBL" id="JARRAG010000002">
    <property type="protein sequence ID" value="MDG3007389.1"/>
    <property type="molecule type" value="Genomic_DNA"/>
</dbReference>
<gene>
    <name evidence="7" type="ORF">PZE19_26810</name>
</gene>
<protein>
    <submittedName>
        <fullName evidence="7">Lysoplasmalogenase</fullName>
    </submittedName>
</protein>
<feature type="transmembrane region" description="Helical" evidence="6">
    <location>
        <begin position="197"/>
        <end position="219"/>
    </location>
</feature>
<dbReference type="Proteomes" id="UP001216907">
    <property type="component" value="Unassembled WGS sequence"/>
</dbReference>
<keyword evidence="4 6" id="KW-1133">Transmembrane helix</keyword>
<accession>A0ABT6FIL8</accession>
<keyword evidence="8" id="KW-1185">Reference proteome</keyword>
<evidence type="ECO:0000313" key="8">
    <source>
        <dbReference type="Proteomes" id="UP001216907"/>
    </source>
</evidence>
<feature type="transmembrane region" description="Helical" evidence="6">
    <location>
        <begin position="145"/>
        <end position="163"/>
    </location>
</feature>
<dbReference type="PANTHER" id="PTHR31885">
    <property type="entry name" value="GH04784P"/>
    <property type="match status" value="1"/>
</dbReference>
<name>A0ABT6FIL8_9BACT</name>
<dbReference type="InterPro" id="IPR012506">
    <property type="entry name" value="TMEM86B-like"/>
</dbReference>
<comment type="similarity">
    <text evidence="2">Belongs to the TMEM86 family.</text>
</comment>
<dbReference type="Pfam" id="PF07947">
    <property type="entry name" value="YhhN"/>
    <property type="match status" value="1"/>
</dbReference>
<feature type="transmembrane region" description="Helical" evidence="6">
    <location>
        <begin position="12"/>
        <end position="31"/>
    </location>
</feature>
<evidence type="ECO:0000256" key="3">
    <source>
        <dbReference type="ARBA" id="ARBA00022692"/>
    </source>
</evidence>
<evidence type="ECO:0000256" key="1">
    <source>
        <dbReference type="ARBA" id="ARBA00004141"/>
    </source>
</evidence>
<reference evidence="7 8" key="1">
    <citation type="submission" date="2023-03" db="EMBL/GenBank/DDBJ databases">
        <title>Paludisphaera mucosa sp. nov. a novel planctomycete from northern fen.</title>
        <authorList>
            <person name="Ivanova A."/>
        </authorList>
    </citation>
    <scope>NUCLEOTIDE SEQUENCE [LARGE SCALE GENOMIC DNA]</scope>
    <source>
        <strain evidence="7 8">Pla2</strain>
    </source>
</reference>
<keyword evidence="3 6" id="KW-0812">Transmembrane</keyword>
<feature type="transmembrane region" description="Helical" evidence="6">
    <location>
        <begin position="119"/>
        <end position="139"/>
    </location>
</feature>
<comment type="subcellular location">
    <subcellularLocation>
        <location evidence="1">Membrane</location>
        <topology evidence="1">Multi-pass membrane protein</topology>
    </subcellularLocation>
</comment>
<evidence type="ECO:0000256" key="4">
    <source>
        <dbReference type="ARBA" id="ARBA00022989"/>
    </source>
</evidence>
<keyword evidence="5 6" id="KW-0472">Membrane</keyword>
<feature type="transmembrane region" description="Helical" evidence="6">
    <location>
        <begin position="80"/>
        <end position="99"/>
    </location>
</feature>
<proteinExistence type="inferred from homology"/>
<evidence type="ECO:0000313" key="7">
    <source>
        <dbReference type="EMBL" id="MDG3007389.1"/>
    </source>
</evidence>
<feature type="transmembrane region" description="Helical" evidence="6">
    <location>
        <begin position="170"/>
        <end position="191"/>
    </location>
</feature>
<evidence type="ECO:0000256" key="5">
    <source>
        <dbReference type="ARBA" id="ARBA00023136"/>
    </source>
</evidence>
<comment type="caution">
    <text evidence="7">The sequence shown here is derived from an EMBL/GenBank/DDBJ whole genome shotgun (WGS) entry which is preliminary data.</text>
</comment>
<evidence type="ECO:0000256" key="6">
    <source>
        <dbReference type="SAM" id="Phobius"/>
    </source>
</evidence>
<dbReference type="RefSeq" id="WP_277863669.1">
    <property type="nucleotide sequence ID" value="NZ_JARRAG010000002.1"/>
</dbReference>
<organism evidence="7 8">
    <name type="scientific">Paludisphaera mucosa</name>
    <dbReference type="NCBI Taxonomy" id="3030827"/>
    <lineage>
        <taxon>Bacteria</taxon>
        <taxon>Pseudomonadati</taxon>
        <taxon>Planctomycetota</taxon>
        <taxon>Planctomycetia</taxon>
        <taxon>Isosphaerales</taxon>
        <taxon>Isosphaeraceae</taxon>
        <taxon>Paludisphaera</taxon>
    </lineage>
</organism>
<dbReference type="PANTHER" id="PTHR31885:SF6">
    <property type="entry name" value="GH04784P"/>
    <property type="match status" value="1"/>
</dbReference>
<evidence type="ECO:0000256" key="2">
    <source>
        <dbReference type="ARBA" id="ARBA00007375"/>
    </source>
</evidence>